<dbReference type="HOGENOM" id="CLU_578747_0_0_1"/>
<feature type="region of interest" description="Disordered" evidence="1">
    <location>
        <begin position="112"/>
        <end position="186"/>
    </location>
</feature>
<dbReference type="OrthoDB" id="2800032at2759"/>
<evidence type="ECO:0000256" key="1">
    <source>
        <dbReference type="SAM" id="MobiDB-lite"/>
    </source>
</evidence>
<feature type="compositionally biased region" description="Basic and acidic residues" evidence="1">
    <location>
        <begin position="1"/>
        <end position="22"/>
    </location>
</feature>
<feature type="compositionally biased region" description="Low complexity" evidence="1">
    <location>
        <begin position="150"/>
        <end position="167"/>
    </location>
</feature>
<accession>S8DX25</accession>
<feature type="region of interest" description="Disordered" evidence="1">
    <location>
        <begin position="1"/>
        <end position="25"/>
    </location>
</feature>
<evidence type="ECO:0000313" key="3">
    <source>
        <dbReference type="Proteomes" id="UP000015241"/>
    </source>
</evidence>
<protein>
    <submittedName>
        <fullName evidence="2">Uncharacterized protein</fullName>
    </submittedName>
</protein>
<keyword evidence="3" id="KW-1185">Reference proteome</keyword>
<organism evidence="2 3">
    <name type="scientific">Fomitopsis schrenkii</name>
    <name type="common">Brown rot fungus</name>
    <dbReference type="NCBI Taxonomy" id="2126942"/>
    <lineage>
        <taxon>Eukaryota</taxon>
        <taxon>Fungi</taxon>
        <taxon>Dikarya</taxon>
        <taxon>Basidiomycota</taxon>
        <taxon>Agaricomycotina</taxon>
        <taxon>Agaricomycetes</taxon>
        <taxon>Polyporales</taxon>
        <taxon>Fomitopsis</taxon>
    </lineage>
</organism>
<reference evidence="2 3" key="1">
    <citation type="journal article" date="2012" name="Science">
        <title>The Paleozoic origin of enzymatic lignin decomposition reconstructed from 31 fungal genomes.</title>
        <authorList>
            <person name="Floudas D."/>
            <person name="Binder M."/>
            <person name="Riley R."/>
            <person name="Barry K."/>
            <person name="Blanchette R.A."/>
            <person name="Henrissat B."/>
            <person name="Martinez A.T."/>
            <person name="Otillar R."/>
            <person name="Spatafora J.W."/>
            <person name="Yadav J.S."/>
            <person name="Aerts A."/>
            <person name="Benoit I."/>
            <person name="Boyd A."/>
            <person name="Carlson A."/>
            <person name="Copeland A."/>
            <person name="Coutinho P.M."/>
            <person name="de Vries R.P."/>
            <person name="Ferreira P."/>
            <person name="Findley K."/>
            <person name="Foster B."/>
            <person name="Gaskell J."/>
            <person name="Glotzer D."/>
            <person name="Gorecki P."/>
            <person name="Heitman J."/>
            <person name="Hesse C."/>
            <person name="Hori C."/>
            <person name="Igarashi K."/>
            <person name="Jurgens J.A."/>
            <person name="Kallen N."/>
            <person name="Kersten P."/>
            <person name="Kohler A."/>
            <person name="Kuees U."/>
            <person name="Kumar T.K.A."/>
            <person name="Kuo A."/>
            <person name="LaButti K."/>
            <person name="Larrondo L.F."/>
            <person name="Lindquist E."/>
            <person name="Ling A."/>
            <person name="Lombard V."/>
            <person name="Lucas S."/>
            <person name="Lundell T."/>
            <person name="Martin R."/>
            <person name="McLaughlin D.J."/>
            <person name="Morgenstern I."/>
            <person name="Morin E."/>
            <person name="Murat C."/>
            <person name="Nagy L.G."/>
            <person name="Nolan M."/>
            <person name="Ohm R.A."/>
            <person name="Patyshakuliyeva A."/>
            <person name="Rokas A."/>
            <person name="Ruiz-Duenas F.J."/>
            <person name="Sabat G."/>
            <person name="Salamov A."/>
            <person name="Samejima M."/>
            <person name="Schmutz J."/>
            <person name="Slot J.C."/>
            <person name="St John F."/>
            <person name="Stenlid J."/>
            <person name="Sun H."/>
            <person name="Sun S."/>
            <person name="Syed K."/>
            <person name="Tsang A."/>
            <person name="Wiebenga A."/>
            <person name="Young D."/>
            <person name="Pisabarro A."/>
            <person name="Eastwood D.C."/>
            <person name="Martin F."/>
            <person name="Cullen D."/>
            <person name="Grigoriev I.V."/>
            <person name="Hibbett D.S."/>
        </authorList>
    </citation>
    <scope>NUCLEOTIDE SEQUENCE</scope>
    <source>
        <strain evidence="3">FP-58527</strain>
    </source>
</reference>
<dbReference type="eggNOG" id="ENOG502T1S7">
    <property type="taxonomic scope" value="Eukaryota"/>
</dbReference>
<gene>
    <name evidence="2" type="ORF">FOMPIDRAFT_1018483</name>
</gene>
<dbReference type="EMBL" id="KE504179">
    <property type="protein sequence ID" value="EPS97162.1"/>
    <property type="molecule type" value="Genomic_DNA"/>
</dbReference>
<name>S8DX25_FOMSC</name>
<evidence type="ECO:0000313" key="2">
    <source>
        <dbReference type="EMBL" id="EPS97162.1"/>
    </source>
</evidence>
<proteinExistence type="predicted"/>
<feature type="compositionally biased region" description="Basic and acidic residues" evidence="1">
    <location>
        <begin position="137"/>
        <end position="149"/>
    </location>
</feature>
<dbReference type="InParanoid" id="S8DX25"/>
<sequence length="472" mass="51438">MDDTESTERGKADLDITPRDHSPAIINDFSDLDSSDELLITSGATGNKRKAARMQASEIMKAKKPKTNKDARSQVLEKVEKARTVVQSAQRINPCKACSGSSAKASATTWATPTSALTSPSKVPSRSLNIAPMGLKPDWKKAVARHDRSLTPSSASTSSQVSSPTAALTSTPKNAGAAHRTANIKHTRRQDSLEIIGGFTDTDVTVGLIPGNRNSYGHMVQIVGHQPVPEPAATNKRRAKSTVFDEKSLSVHSLPDFVKLHWKSVFVPTLIHYIGQIVQPWSFASGKEPAEDGLLIELVQRLVSTFWPDENHIVSGGSKIYRIVYIKNELLKQGTAKEIAVFVNDTLRRGTLAGVAFWARYNTEEGHGVGALQSPFVLKSFATHLAAIEGSKIRGDDNKPTRGALALAVTAVQHTFSTWDSGVQKTGRDVSFNGDKYRAITAYWHDKSVTKIIEHGHYEKYVNLAQDYVDSS</sequence>
<dbReference type="Proteomes" id="UP000015241">
    <property type="component" value="Unassembled WGS sequence"/>
</dbReference>
<dbReference type="STRING" id="743788.S8DX25"/>
<dbReference type="AlphaFoldDB" id="S8DX25"/>